<dbReference type="SUPFAM" id="SSF56436">
    <property type="entry name" value="C-type lectin-like"/>
    <property type="match status" value="1"/>
</dbReference>
<evidence type="ECO:0000313" key="5">
    <source>
        <dbReference type="WBParaSite" id="SBAD_0000988001-mRNA-1"/>
    </source>
</evidence>
<evidence type="ECO:0000256" key="1">
    <source>
        <dbReference type="SAM" id="MobiDB-lite"/>
    </source>
</evidence>
<evidence type="ECO:0000259" key="2">
    <source>
        <dbReference type="PROSITE" id="PS50041"/>
    </source>
</evidence>
<dbReference type="PROSITE" id="PS50041">
    <property type="entry name" value="C_TYPE_LECTIN_2"/>
    <property type="match status" value="1"/>
</dbReference>
<dbReference type="Proteomes" id="UP000270296">
    <property type="component" value="Unassembled WGS sequence"/>
</dbReference>
<evidence type="ECO:0000313" key="3">
    <source>
        <dbReference type="EMBL" id="VDP23751.1"/>
    </source>
</evidence>
<dbReference type="CDD" id="cd00037">
    <property type="entry name" value="CLECT"/>
    <property type="match status" value="1"/>
</dbReference>
<protein>
    <submittedName>
        <fullName evidence="5">C-type lectin domain-containing protein</fullName>
    </submittedName>
</protein>
<keyword evidence="4" id="KW-1185">Reference proteome</keyword>
<sequence>MNREELILYPHAVVKKKPFIARKDYLPPPNVHRGPATPPARQRGFPHHNAPTAALPSKDVLVNRNASFYEASNYCRRLGSHLLYVHDQRTLDKVLGLLPTKSATWIGLKQAGTSEHRRGDYHEPKRGKTTFLNVNYWFLRAIDCVTLTKVQSLFKRYELRLHHCGGKHPFVCTTNPDLAKSTNRRYQEIDSYLESIKSSVEEVERNDGDYYFESDVEN</sequence>
<organism evidence="5">
    <name type="scientific">Soboliphyme baturini</name>
    <dbReference type="NCBI Taxonomy" id="241478"/>
    <lineage>
        <taxon>Eukaryota</taxon>
        <taxon>Metazoa</taxon>
        <taxon>Ecdysozoa</taxon>
        <taxon>Nematoda</taxon>
        <taxon>Enoplea</taxon>
        <taxon>Dorylaimia</taxon>
        <taxon>Dioctophymatida</taxon>
        <taxon>Dioctophymatoidea</taxon>
        <taxon>Soboliphymatidae</taxon>
        <taxon>Soboliphyme</taxon>
    </lineage>
</organism>
<dbReference type="AlphaFoldDB" id="A0A183J0Y4"/>
<dbReference type="WBParaSite" id="SBAD_0000988001-mRNA-1">
    <property type="protein sequence ID" value="SBAD_0000988001-mRNA-1"/>
    <property type="gene ID" value="SBAD_0000988001"/>
</dbReference>
<proteinExistence type="predicted"/>
<feature type="region of interest" description="Disordered" evidence="1">
    <location>
        <begin position="25"/>
        <end position="52"/>
    </location>
</feature>
<dbReference type="Pfam" id="PF00059">
    <property type="entry name" value="Lectin_C"/>
    <property type="match status" value="1"/>
</dbReference>
<dbReference type="InterPro" id="IPR016187">
    <property type="entry name" value="CTDL_fold"/>
</dbReference>
<reference evidence="5" key="1">
    <citation type="submission" date="2016-06" db="UniProtKB">
        <authorList>
            <consortium name="WormBaseParasite"/>
        </authorList>
    </citation>
    <scope>IDENTIFICATION</scope>
</reference>
<feature type="domain" description="C-type lectin" evidence="2">
    <location>
        <begin position="67"/>
        <end position="173"/>
    </location>
</feature>
<reference evidence="3 4" key="2">
    <citation type="submission" date="2018-11" db="EMBL/GenBank/DDBJ databases">
        <authorList>
            <consortium name="Pathogen Informatics"/>
        </authorList>
    </citation>
    <scope>NUCLEOTIDE SEQUENCE [LARGE SCALE GENOMIC DNA]</scope>
</reference>
<dbReference type="EMBL" id="UZAM01012832">
    <property type="protein sequence ID" value="VDP23751.1"/>
    <property type="molecule type" value="Genomic_DNA"/>
</dbReference>
<dbReference type="Gene3D" id="3.10.100.10">
    <property type="entry name" value="Mannose-Binding Protein A, subunit A"/>
    <property type="match status" value="1"/>
</dbReference>
<dbReference type="InterPro" id="IPR001304">
    <property type="entry name" value="C-type_lectin-like"/>
</dbReference>
<dbReference type="InterPro" id="IPR016186">
    <property type="entry name" value="C-type_lectin-like/link_sf"/>
</dbReference>
<gene>
    <name evidence="3" type="ORF">SBAD_LOCUS9532</name>
</gene>
<accession>A0A183J0Y4</accession>
<evidence type="ECO:0000313" key="4">
    <source>
        <dbReference type="Proteomes" id="UP000270296"/>
    </source>
</evidence>
<name>A0A183J0Y4_9BILA</name>